<dbReference type="AlphaFoldDB" id="D8LIU2"/>
<name>D8LIU2_ECTSI</name>
<keyword evidence="6 11" id="KW-0067">ATP-binding</keyword>
<keyword evidence="15" id="KW-1185">Reference proteome</keyword>
<evidence type="ECO:0000313" key="14">
    <source>
        <dbReference type="EMBL" id="CBN76826.1"/>
    </source>
</evidence>
<dbReference type="OMA" id="DHQHRGD"/>
<evidence type="ECO:0000256" key="2">
    <source>
        <dbReference type="ARBA" id="ARBA00022527"/>
    </source>
</evidence>
<dbReference type="InParanoid" id="D8LIU2"/>
<dbReference type="Gene3D" id="3.30.200.20">
    <property type="entry name" value="Phosphorylase Kinase, domain 1"/>
    <property type="match status" value="1"/>
</dbReference>
<dbReference type="InterPro" id="IPR017441">
    <property type="entry name" value="Protein_kinase_ATP_BS"/>
</dbReference>
<dbReference type="Proteomes" id="UP000002630">
    <property type="component" value="Linkage Group LG08"/>
</dbReference>
<feature type="compositionally biased region" description="Basic and acidic residues" evidence="12">
    <location>
        <begin position="586"/>
        <end position="603"/>
    </location>
</feature>
<dbReference type="FunFam" id="1.10.510.10:FF:000624">
    <property type="entry name" value="Mitogen-activated protein kinase"/>
    <property type="match status" value="1"/>
</dbReference>
<feature type="compositionally biased region" description="Basic and acidic residues" evidence="12">
    <location>
        <begin position="623"/>
        <end position="637"/>
    </location>
</feature>
<dbReference type="EMBL" id="FN649733">
    <property type="protein sequence ID" value="CBN76826.1"/>
    <property type="molecule type" value="Genomic_DNA"/>
</dbReference>
<feature type="compositionally biased region" description="Basic and acidic residues" evidence="12">
    <location>
        <begin position="556"/>
        <end position="575"/>
    </location>
</feature>
<evidence type="ECO:0000256" key="1">
    <source>
        <dbReference type="ARBA" id="ARBA00006485"/>
    </source>
</evidence>
<dbReference type="SMART" id="SM00220">
    <property type="entry name" value="S_TKc"/>
    <property type="match status" value="1"/>
</dbReference>
<keyword evidence="5 14" id="KW-0418">Kinase</keyword>
<feature type="compositionally biased region" description="Basic and acidic residues" evidence="12">
    <location>
        <begin position="441"/>
        <end position="456"/>
    </location>
</feature>
<accession>D8LIU2</accession>
<dbReference type="InterPro" id="IPR011009">
    <property type="entry name" value="Kinase-like_dom_sf"/>
</dbReference>
<feature type="compositionally biased region" description="Gly residues" evidence="12">
    <location>
        <begin position="457"/>
        <end position="509"/>
    </location>
</feature>
<feature type="region of interest" description="Disordered" evidence="12">
    <location>
        <begin position="856"/>
        <end position="989"/>
    </location>
</feature>
<dbReference type="CDD" id="cd07833">
    <property type="entry name" value="STKc_CDKL"/>
    <property type="match status" value="1"/>
</dbReference>
<dbReference type="STRING" id="2880.D8LIU2"/>
<dbReference type="InterPro" id="IPR008271">
    <property type="entry name" value="Ser/Thr_kinase_AS"/>
</dbReference>
<dbReference type="PROSITE" id="PS00108">
    <property type="entry name" value="PROTEIN_KINASE_ST"/>
    <property type="match status" value="1"/>
</dbReference>
<keyword evidence="4 11" id="KW-0547">Nucleotide-binding</keyword>
<evidence type="ECO:0000256" key="4">
    <source>
        <dbReference type="ARBA" id="ARBA00022741"/>
    </source>
</evidence>
<dbReference type="PANTHER" id="PTHR24056:SF111">
    <property type="entry name" value="CYCLIN-DEPENDENT KINASE-LIKE 5"/>
    <property type="match status" value="1"/>
</dbReference>
<dbReference type="PANTHER" id="PTHR24056">
    <property type="entry name" value="CELL DIVISION PROTEIN KINASE"/>
    <property type="match status" value="1"/>
</dbReference>
<feature type="compositionally biased region" description="Gly residues" evidence="12">
    <location>
        <begin position="313"/>
        <end position="351"/>
    </location>
</feature>
<organism evidence="14 15">
    <name type="scientific">Ectocarpus siliculosus</name>
    <name type="common">Brown alga</name>
    <name type="synonym">Conferva siliculosa</name>
    <dbReference type="NCBI Taxonomy" id="2880"/>
    <lineage>
        <taxon>Eukaryota</taxon>
        <taxon>Sar</taxon>
        <taxon>Stramenopiles</taxon>
        <taxon>Ochrophyta</taxon>
        <taxon>PX clade</taxon>
        <taxon>Phaeophyceae</taxon>
        <taxon>Ectocarpales</taxon>
        <taxon>Ectocarpaceae</taxon>
        <taxon>Ectocarpus</taxon>
    </lineage>
</organism>
<evidence type="ECO:0000259" key="13">
    <source>
        <dbReference type="PROSITE" id="PS50011"/>
    </source>
</evidence>
<dbReference type="InterPro" id="IPR050108">
    <property type="entry name" value="CDK"/>
</dbReference>
<feature type="binding site" evidence="11">
    <location>
        <position position="34"/>
    </location>
    <ligand>
        <name>ATP</name>
        <dbReference type="ChEBI" id="CHEBI:30616"/>
    </ligand>
</feature>
<evidence type="ECO:0000256" key="11">
    <source>
        <dbReference type="PROSITE-ProRule" id="PRU10141"/>
    </source>
</evidence>
<dbReference type="FunFam" id="3.30.200.20:FF:001093">
    <property type="entry name" value="Cyclin-dependent kinase-like 5"/>
    <property type="match status" value="1"/>
</dbReference>
<feature type="compositionally biased region" description="Gly residues" evidence="12">
    <location>
        <begin position="606"/>
        <end position="615"/>
    </location>
</feature>
<dbReference type="Pfam" id="PF00069">
    <property type="entry name" value="Pkinase"/>
    <property type="match status" value="1"/>
</dbReference>
<evidence type="ECO:0000256" key="6">
    <source>
        <dbReference type="ARBA" id="ARBA00022840"/>
    </source>
</evidence>
<dbReference type="OrthoDB" id="548217at2759"/>
<feature type="compositionally biased region" description="Basic and acidic residues" evidence="12">
    <location>
        <begin position="699"/>
        <end position="725"/>
    </location>
</feature>
<feature type="compositionally biased region" description="Low complexity" evidence="12">
    <location>
        <begin position="510"/>
        <end position="521"/>
    </location>
</feature>
<dbReference type="EMBL" id="FN648409">
    <property type="protein sequence ID" value="CBN76826.1"/>
    <property type="molecule type" value="Genomic_DNA"/>
</dbReference>
<evidence type="ECO:0000313" key="15">
    <source>
        <dbReference type="Proteomes" id="UP000002630"/>
    </source>
</evidence>
<dbReference type="SUPFAM" id="SSF56112">
    <property type="entry name" value="Protein kinase-like (PK-like)"/>
    <property type="match status" value="1"/>
</dbReference>
<feature type="region of interest" description="Disordered" evidence="12">
    <location>
        <begin position="305"/>
        <end position="818"/>
    </location>
</feature>
<evidence type="ECO:0000256" key="12">
    <source>
        <dbReference type="SAM" id="MobiDB-lite"/>
    </source>
</evidence>
<dbReference type="Gene3D" id="1.10.510.10">
    <property type="entry name" value="Transferase(Phosphotransferase) domain 1"/>
    <property type="match status" value="1"/>
</dbReference>
<feature type="compositionally biased region" description="Low complexity" evidence="12">
    <location>
        <begin position="935"/>
        <end position="944"/>
    </location>
</feature>
<dbReference type="InterPro" id="IPR000719">
    <property type="entry name" value="Prot_kinase_dom"/>
</dbReference>
<feature type="compositionally biased region" description="Gly residues" evidence="12">
    <location>
        <begin position="802"/>
        <end position="818"/>
    </location>
</feature>
<comment type="similarity">
    <text evidence="1">Belongs to the protein kinase superfamily. CMGC Ser/Thr protein kinase family. CDC2/CDKX subfamily.</text>
</comment>
<proteinExistence type="inferred from homology"/>
<gene>
    <name evidence="14" type="primary">PK</name>
    <name evidence="14" type="ORF">Esi_0023_0031</name>
</gene>
<evidence type="ECO:0000256" key="5">
    <source>
        <dbReference type="ARBA" id="ARBA00022777"/>
    </source>
</evidence>
<feature type="compositionally biased region" description="Polar residues" evidence="12">
    <location>
        <begin position="369"/>
        <end position="378"/>
    </location>
</feature>
<dbReference type="GO" id="GO:0004674">
    <property type="term" value="F:protein serine/threonine kinase activity"/>
    <property type="evidence" value="ECO:0007669"/>
    <property type="project" value="UniProtKB-KW"/>
</dbReference>
<evidence type="ECO:0000256" key="7">
    <source>
        <dbReference type="ARBA" id="ARBA00038543"/>
    </source>
</evidence>
<comment type="subunit">
    <text evidence="7">May form a complex composed of at least the catalytic subunit CRK2 and a cyclin.</text>
</comment>
<evidence type="ECO:0000256" key="8">
    <source>
        <dbReference type="ARBA" id="ARBA00039612"/>
    </source>
</evidence>
<evidence type="ECO:0000256" key="10">
    <source>
        <dbReference type="ARBA" id="ARBA00042858"/>
    </source>
</evidence>
<evidence type="ECO:0000256" key="9">
    <source>
        <dbReference type="ARBA" id="ARBA00041902"/>
    </source>
</evidence>
<dbReference type="PROSITE" id="PS00107">
    <property type="entry name" value="PROTEIN_KINASE_ATP"/>
    <property type="match status" value="1"/>
</dbReference>
<feature type="compositionally biased region" description="Gly residues" evidence="12">
    <location>
        <begin position="899"/>
        <end position="912"/>
    </location>
</feature>
<dbReference type="GO" id="GO:0005634">
    <property type="term" value="C:nucleus"/>
    <property type="evidence" value="ECO:0007669"/>
    <property type="project" value="TreeGrafter"/>
</dbReference>
<keyword evidence="3" id="KW-0808">Transferase</keyword>
<keyword evidence="2" id="KW-0723">Serine/threonine-protein kinase</keyword>
<dbReference type="PROSITE" id="PS50011">
    <property type="entry name" value="PROTEIN_KINASE_DOM"/>
    <property type="match status" value="1"/>
</dbReference>
<feature type="compositionally biased region" description="Gly residues" evidence="12">
    <location>
        <begin position="640"/>
        <end position="653"/>
    </location>
</feature>
<reference evidence="14 15" key="1">
    <citation type="journal article" date="2010" name="Nature">
        <title>The Ectocarpus genome and the independent evolution of multicellularity in brown algae.</title>
        <authorList>
            <person name="Cock J.M."/>
            <person name="Sterck L."/>
            <person name="Rouze P."/>
            <person name="Scornet D."/>
            <person name="Allen A.E."/>
            <person name="Amoutzias G."/>
            <person name="Anthouard V."/>
            <person name="Artiguenave F."/>
            <person name="Aury J.M."/>
            <person name="Badger J.H."/>
            <person name="Beszteri B."/>
            <person name="Billiau K."/>
            <person name="Bonnet E."/>
            <person name="Bothwell J.H."/>
            <person name="Bowler C."/>
            <person name="Boyen C."/>
            <person name="Brownlee C."/>
            <person name="Carrano C.J."/>
            <person name="Charrier B."/>
            <person name="Cho G.Y."/>
            <person name="Coelho S.M."/>
            <person name="Collen J."/>
            <person name="Corre E."/>
            <person name="Da Silva C."/>
            <person name="Delage L."/>
            <person name="Delaroque N."/>
            <person name="Dittami S.M."/>
            <person name="Doulbeau S."/>
            <person name="Elias M."/>
            <person name="Farnham G."/>
            <person name="Gachon C.M."/>
            <person name="Gschloessl B."/>
            <person name="Heesch S."/>
            <person name="Jabbari K."/>
            <person name="Jubin C."/>
            <person name="Kawai H."/>
            <person name="Kimura K."/>
            <person name="Kloareg B."/>
            <person name="Kupper F.C."/>
            <person name="Lang D."/>
            <person name="Le Bail A."/>
            <person name="Leblanc C."/>
            <person name="Lerouge P."/>
            <person name="Lohr M."/>
            <person name="Lopez P.J."/>
            <person name="Martens C."/>
            <person name="Maumus F."/>
            <person name="Michel G."/>
            <person name="Miranda-Saavedra D."/>
            <person name="Morales J."/>
            <person name="Moreau H."/>
            <person name="Motomura T."/>
            <person name="Nagasato C."/>
            <person name="Napoli C.A."/>
            <person name="Nelson D.R."/>
            <person name="Nyvall-Collen P."/>
            <person name="Peters A.F."/>
            <person name="Pommier C."/>
            <person name="Potin P."/>
            <person name="Poulain J."/>
            <person name="Quesneville H."/>
            <person name="Read B."/>
            <person name="Rensing S.A."/>
            <person name="Ritter A."/>
            <person name="Rousvoal S."/>
            <person name="Samanta M."/>
            <person name="Samson G."/>
            <person name="Schroeder D.C."/>
            <person name="Segurens B."/>
            <person name="Strittmatter M."/>
            <person name="Tonon T."/>
            <person name="Tregear J.W."/>
            <person name="Valentin K."/>
            <person name="von Dassow P."/>
            <person name="Yamagishi T."/>
            <person name="Van de Peer Y."/>
            <person name="Wincker P."/>
        </authorList>
    </citation>
    <scope>NUCLEOTIDE SEQUENCE [LARGE SCALE GENOMIC DNA]</scope>
    <source>
        <strain evidence="15">Ec32 / CCAP1310/4</strain>
    </source>
</reference>
<feature type="domain" description="Protein kinase" evidence="13">
    <location>
        <begin position="4"/>
        <end position="292"/>
    </location>
</feature>
<feature type="compositionally biased region" description="Gly residues" evidence="12">
    <location>
        <begin position="960"/>
        <end position="971"/>
    </location>
</feature>
<sequence length="989" mass="100906">MNKYEVLGVVGEGAYGVVLRCRNKDSGCVVAVKKFKESEDDEIVKKTTLREVKVLRMLRHPNIVCLKEAFRRKGKLYLVFEYVEKNLLEVLEDNPDGLPFEAVRGYIHQLCRAIDWCHHNGVVHRDIKPENLLVNARSNELKLCDFGFARIVPPSSAHRQELTDYVATRWYRAPELLLGSTRYDPSVDLWAIGCIMGELVDGQPLFPGDSEIDQLYIVQRVLGPLTEAHMQLFLKNPRFVGLKFPDMSRPETLQKRFVGKLGKRAMAFVRSSLAMDPAARVSSREAVCHPLFEGLFEDYASRHPHLQQRGDDLGGGVGGSANGSGGGLQNGSSGNGGGVGGGAAVVGAGGDGHNRDDTRGTGGGGRGTSNHQAPAQQHGNGSSANGGGSSGRPTDLQGGEDAHQTPGPKPPSGGVPRLGRFTRGNRRASGHAGQGNGLTRHSRDQGRHSSSREDGGRAGGGGGGNGDGGTGNGGGGGGNGGRRAGGRGGRDSSGGKGRYGGGGGAGGRGARAPATSAAGNSVDNNIGFARNGDGGGGGGDGGDDRDRKGHGYGTSRDGRDRESKESTRDRGRYRDGGGGGGGGSRDWSRGDFGGRDSSREASNRDGGSGGGGSGRRGPAPLRGRHDDLGAYEAEPKASPRGGGRFSPGDGGMKGVSPRLNGGGAATGRSMAAAGGRGAEGKPPNTRRWKGDGGGQGAAAEEKRQLEREIQAERERQRENEIRAFRDFSLNLSSTPLPSALGGQGGDDHDDAGFPRGPPKRAEYKTGVGVNLDALRDPNLAPRSRGRDNDPLTGGRDNLAPTGGIGVGGSGGTGNALGPGGGGGGGVGGGVGRRLFSVGGGGGAGCGAVGGVGNGGDVSGGGSSPPTASARYPPLEHIQNPPQPDPKAVADMDKFPGPHSSGGGSARGSGGSIIGKTSPLNGCYPMSPLHVKRRSSSNPNSNSSSGGLGGAGLGEEKMEAKGGGGMGMGMGMGSDNLDAGYLPQLRRSEG</sequence>
<dbReference type="GO" id="GO:0005524">
    <property type="term" value="F:ATP binding"/>
    <property type="evidence" value="ECO:0007669"/>
    <property type="project" value="UniProtKB-UniRule"/>
</dbReference>
<protein>
    <recommendedName>
        <fullName evidence="8">Cyclin-dependent kinase 2 homolog</fullName>
    </recommendedName>
    <alternativeName>
        <fullName evidence="9">Cell division control protein 2 homolog</fullName>
    </alternativeName>
    <alternativeName>
        <fullName evidence="10">cdc2-related kinase 2</fullName>
    </alternativeName>
</protein>
<evidence type="ECO:0000256" key="3">
    <source>
        <dbReference type="ARBA" id="ARBA00022679"/>
    </source>
</evidence>